<dbReference type="GeneID" id="41321481"/>
<proteinExistence type="predicted"/>
<accession>A0A3G3IGF8</accession>
<reference evidence="1 2" key="1">
    <citation type="submission" date="2016-10" db="EMBL/GenBank/DDBJ databases">
        <title>Complete genome of the TMA-utilizing, human hosted archaeon Methanomethylophilus alvus Gen. nov, sp. nov., strain Mx-05, derived from a pure culture.</title>
        <authorList>
            <person name="Brugere J.-F."/>
            <person name="Ben Hania W."/>
            <person name="Chaudhary P.P."/>
            <person name="Gaci N."/>
            <person name="Borrel G."/>
            <person name="Cao Van Tuat L."/>
            <person name="Fardeau M.-L."/>
            <person name="Harris H.M.B."/>
            <person name="O'Toole P.W."/>
            <person name="Ollivier B."/>
        </authorList>
    </citation>
    <scope>NUCLEOTIDE SEQUENCE [LARGE SCALE GENOMIC DNA]</scope>
    <source>
        <strain evidence="1 2">Mx-05</strain>
    </source>
</reference>
<evidence type="ECO:0000313" key="1">
    <source>
        <dbReference type="EMBL" id="AYQ54851.1"/>
    </source>
</evidence>
<evidence type="ECO:0000313" key="2">
    <source>
        <dbReference type="Proteomes" id="UP000273278"/>
    </source>
</evidence>
<gene>
    <name evidence="1" type="ORF">BKD89_03395</name>
</gene>
<sequence length="364" mass="41536">MDEYDEEPPEWDAENRKRMGKIKRDVILKYYQKVFRPGALMVTSGRRGGGKTRSAISFAQMLVNGTYPELGKWRVATNVIFVRKHREKFVTDYPEGVHHIVSLKELFPIAAEVLEKNENLLLILDEAQNFLLGEHNGTPTVTSMKTFMGIIRKFNIAVWLLSPVTKNMGPAFRNFIDDPDNPGNVSVLWDRHEDFARKIIREHNLNIDTRDIIFMKYSALERAEATIIPKLSWTTPPDKLKEGEFCYDHKASAEFSVGDGFDFKAFISATGNVSSFEMVDAIRGFYRDMKETGEEESRGFEETLLAVASRIKSMGLTDESISRAFGIPVTTLRRKAEDYGLPWAVNKSETNLDRYKRIKTGVDS</sequence>
<dbReference type="SUPFAM" id="SSF52540">
    <property type="entry name" value="P-loop containing nucleoside triphosphate hydrolases"/>
    <property type="match status" value="1"/>
</dbReference>
<dbReference type="AlphaFoldDB" id="A0A3G3IGF8"/>
<organism evidence="1 2">
    <name type="scientific">Methanomethylophilus alvi</name>
    <dbReference type="NCBI Taxonomy" id="1291540"/>
    <lineage>
        <taxon>Archaea</taxon>
        <taxon>Methanobacteriati</taxon>
        <taxon>Thermoplasmatota</taxon>
        <taxon>Thermoplasmata</taxon>
        <taxon>Methanomassiliicoccales</taxon>
        <taxon>Methanomethylophilaceae</taxon>
        <taxon>Methanomethylophilus</taxon>
    </lineage>
</organism>
<dbReference type="InterPro" id="IPR027417">
    <property type="entry name" value="P-loop_NTPase"/>
</dbReference>
<dbReference type="EMBL" id="CP017686">
    <property type="protein sequence ID" value="AYQ54851.1"/>
    <property type="molecule type" value="Genomic_DNA"/>
</dbReference>
<dbReference type="RefSeq" id="WP_015504581.1">
    <property type="nucleotide sequence ID" value="NZ_CP017686.1"/>
</dbReference>
<name>A0A3G3IGF8_9ARCH</name>
<dbReference type="Proteomes" id="UP000273278">
    <property type="component" value="Chromosome"/>
</dbReference>
<protein>
    <submittedName>
        <fullName evidence="1">Uncharacterized protein</fullName>
    </submittedName>
</protein>
<dbReference type="OMA" id="FGVHENT"/>
<dbReference type="Gene3D" id="3.40.50.300">
    <property type="entry name" value="P-loop containing nucleotide triphosphate hydrolases"/>
    <property type="match status" value="1"/>
</dbReference>